<keyword evidence="1" id="KW-0805">Transcription regulation</keyword>
<dbReference type="SUPFAM" id="SSF100950">
    <property type="entry name" value="NagB/RpiA/CoA transferase-like"/>
    <property type="match status" value="1"/>
</dbReference>
<evidence type="ECO:0000313" key="5">
    <source>
        <dbReference type="EMBL" id="SFM29425.1"/>
    </source>
</evidence>
<feature type="domain" description="HTH deoR-type" evidence="4">
    <location>
        <begin position="3"/>
        <end position="58"/>
    </location>
</feature>
<keyword evidence="6" id="KW-1185">Reference proteome</keyword>
<sequence>MRKLNRLNQIKKILWEQEIVPLDQLCNLFQVSKGTIRRDVNELEKHGSIKKIYGGIMLNEKNSQGSFELREKKYQKNAANLASNLVVNGDVLYIDSGTENMYLMPFLSERSDLTIITANLNVINEALQYPQLEIISTGGILHRPSNAFVGSAVIDFLQNYNISKNFFSSSGVSITNGVTSAFPLEYEIKRYLIERGETNILLLDSSKVGVVSLKTFCKLEDLDYLVTDQRPSKEYCDFFSAHNVRLITE</sequence>
<dbReference type="STRING" id="1123291.SAMN04490355_106820"/>
<dbReference type="InterPro" id="IPR050313">
    <property type="entry name" value="Carb_Metab_HTH_regulators"/>
</dbReference>
<gene>
    <name evidence="5" type="ORF">SAMN04490355_106820</name>
</gene>
<evidence type="ECO:0000256" key="1">
    <source>
        <dbReference type="ARBA" id="ARBA00023015"/>
    </source>
</evidence>
<accession>A0A1I4PPW8</accession>
<name>A0A1I4PPW8_9FIRM</name>
<organism evidence="5 6">
    <name type="scientific">Pelosinus propionicus DSM 13327</name>
    <dbReference type="NCBI Taxonomy" id="1123291"/>
    <lineage>
        <taxon>Bacteria</taxon>
        <taxon>Bacillati</taxon>
        <taxon>Bacillota</taxon>
        <taxon>Negativicutes</taxon>
        <taxon>Selenomonadales</taxon>
        <taxon>Sporomusaceae</taxon>
        <taxon>Pelosinus</taxon>
    </lineage>
</organism>
<dbReference type="InterPro" id="IPR036388">
    <property type="entry name" value="WH-like_DNA-bd_sf"/>
</dbReference>
<dbReference type="RefSeq" id="WP_090943665.1">
    <property type="nucleotide sequence ID" value="NZ_FOTS01000068.1"/>
</dbReference>
<dbReference type="SMART" id="SM00420">
    <property type="entry name" value="HTH_DEOR"/>
    <property type="match status" value="1"/>
</dbReference>
<dbReference type="InterPro" id="IPR036390">
    <property type="entry name" value="WH_DNA-bd_sf"/>
</dbReference>
<dbReference type="OrthoDB" id="9797223at2"/>
<dbReference type="Proteomes" id="UP000199520">
    <property type="component" value="Unassembled WGS sequence"/>
</dbReference>
<dbReference type="Pfam" id="PF08220">
    <property type="entry name" value="HTH_DeoR"/>
    <property type="match status" value="1"/>
</dbReference>
<dbReference type="InterPro" id="IPR018356">
    <property type="entry name" value="Tscrpt_reg_HTH_DeoR_CS"/>
</dbReference>
<dbReference type="AlphaFoldDB" id="A0A1I4PPW8"/>
<dbReference type="SUPFAM" id="SSF46785">
    <property type="entry name" value="Winged helix' DNA-binding domain"/>
    <property type="match status" value="1"/>
</dbReference>
<dbReference type="GO" id="GO:0003700">
    <property type="term" value="F:DNA-binding transcription factor activity"/>
    <property type="evidence" value="ECO:0007669"/>
    <property type="project" value="InterPro"/>
</dbReference>
<evidence type="ECO:0000313" key="6">
    <source>
        <dbReference type="Proteomes" id="UP000199520"/>
    </source>
</evidence>
<dbReference type="SMART" id="SM01134">
    <property type="entry name" value="DeoRC"/>
    <property type="match status" value="1"/>
</dbReference>
<dbReference type="PRINTS" id="PR00037">
    <property type="entry name" value="HTHLACR"/>
</dbReference>
<dbReference type="InterPro" id="IPR014036">
    <property type="entry name" value="DeoR-like_C"/>
</dbReference>
<dbReference type="Pfam" id="PF00455">
    <property type="entry name" value="DeoRC"/>
    <property type="match status" value="1"/>
</dbReference>
<evidence type="ECO:0000256" key="3">
    <source>
        <dbReference type="ARBA" id="ARBA00023163"/>
    </source>
</evidence>
<keyword evidence="2" id="KW-0238">DNA-binding</keyword>
<proteinExistence type="predicted"/>
<evidence type="ECO:0000256" key="2">
    <source>
        <dbReference type="ARBA" id="ARBA00023125"/>
    </source>
</evidence>
<dbReference type="Gene3D" id="1.10.10.10">
    <property type="entry name" value="Winged helix-like DNA-binding domain superfamily/Winged helix DNA-binding domain"/>
    <property type="match status" value="1"/>
</dbReference>
<dbReference type="InterPro" id="IPR001034">
    <property type="entry name" value="DeoR_HTH"/>
</dbReference>
<dbReference type="PROSITE" id="PS00894">
    <property type="entry name" value="HTH_DEOR_1"/>
    <property type="match status" value="1"/>
</dbReference>
<dbReference type="PANTHER" id="PTHR30363:SF60">
    <property type="entry name" value="HTH-TYPE TRANSCRIPTIONAL REGULATOR IOLR"/>
    <property type="match status" value="1"/>
</dbReference>
<keyword evidence="3" id="KW-0804">Transcription</keyword>
<evidence type="ECO:0000259" key="4">
    <source>
        <dbReference type="PROSITE" id="PS51000"/>
    </source>
</evidence>
<dbReference type="PROSITE" id="PS51000">
    <property type="entry name" value="HTH_DEOR_2"/>
    <property type="match status" value="1"/>
</dbReference>
<dbReference type="GO" id="GO:0003677">
    <property type="term" value="F:DNA binding"/>
    <property type="evidence" value="ECO:0007669"/>
    <property type="project" value="UniProtKB-KW"/>
</dbReference>
<dbReference type="PANTHER" id="PTHR30363">
    <property type="entry name" value="HTH-TYPE TRANSCRIPTIONAL REGULATOR SRLR-RELATED"/>
    <property type="match status" value="1"/>
</dbReference>
<reference evidence="6" key="1">
    <citation type="submission" date="2016-10" db="EMBL/GenBank/DDBJ databases">
        <authorList>
            <person name="Varghese N."/>
            <person name="Submissions S."/>
        </authorList>
    </citation>
    <scope>NUCLEOTIDE SEQUENCE [LARGE SCALE GENOMIC DNA]</scope>
    <source>
        <strain evidence="6">DSM 13327</strain>
    </source>
</reference>
<dbReference type="InterPro" id="IPR037171">
    <property type="entry name" value="NagB/RpiA_transferase-like"/>
</dbReference>
<dbReference type="EMBL" id="FOTS01000068">
    <property type="protein sequence ID" value="SFM29425.1"/>
    <property type="molecule type" value="Genomic_DNA"/>
</dbReference>
<protein>
    <submittedName>
        <fullName evidence="5">Transcriptional regulator, DeoR family</fullName>
    </submittedName>
</protein>